<sequence length="408" mass="45116">MNTSIYIAKRYLFSKKQTHAINIISGISMLGVLVGSAALIIILSVFNGLEKVILGLYSNFTPELKIEPRLGKTFNPDEPYFQSLKKDPSIVSFTEVLQERALMKYADRSFIGTVKGVSDDFLKGRQLDSTIQFGSFTLKDKGEDFAVIGATVQGSLGVSLKNQFVPMQIFSPKRTAGNSTNPMNDFVLRSILPSGVFGIQADFDDIVIVPLEFTRDLLDEPNRVSSLDINYKKGTDIDEVQETIIEKIGDKYTVKNRKEQNTSLYKTINFERWSIFMILTFVLIIALFNIVGSLTMLVIDKRKDIAILTSLGADKSLIQRIFFFEGMMISLAGCVVGLAIGTLVCLVQMQFGIIKMGSSLSVLDAYPVAFKLSDFGLVFLTVIGIALIASGISARLSVKQLDDIKKDL</sequence>
<comment type="caution">
    <text evidence="10">The sequence shown here is derived from an EMBL/GenBank/DDBJ whole genome shotgun (WGS) entry which is preliminary data.</text>
</comment>
<reference evidence="10 11" key="1">
    <citation type="submission" date="2018-08" db="EMBL/GenBank/DDBJ databases">
        <title>Mucilaginibacter sp. MYSH2.</title>
        <authorList>
            <person name="Seo T."/>
        </authorList>
    </citation>
    <scope>NUCLEOTIDE SEQUENCE [LARGE SCALE GENOMIC DNA]</scope>
    <source>
        <strain evidence="10 11">MYSH2</strain>
    </source>
</reference>
<keyword evidence="11" id="KW-1185">Reference proteome</keyword>
<dbReference type="GO" id="GO:0044874">
    <property type="term" value="P:lipoprotein localization to outer membrane"/>
    <property type="evidence" value="ECO:0007669"/>
    <property type="project" value="TreeGrafter"/>
</dbReference>
<evidence type="ECO:0000256" key="5">
    <source>
        <dbReference type="ARBA" id="ARBA00022989"/>
    </source>
</evidence>
<protein>
    <submittedName>
        <fullName evidence="10">ABC transporter permease</fullName>
    </submittedName>
</protein>
<comment type="similarity">
    <text evidence="2">Belongs to the ABC-4 integral membrane protein family. LolC/E subfamily.</text>
</comment>
<evidence type="ECO:0000256" key="2">
    <source>
        <dbReference type="ARBA" id="ARBA00005236"/>
    </source>
</evidence>
<dbReference type="InterPro" id="IPR051447">
    <property type="entry name" value="Lipoprotein-release_system"/>
</dbReference>
<proteinExistence type="inferred from homology"/>
<evidence type="ECO:0000313" key="11">
    <source>
        <dbReference type="Proteomes" id="UP000264217"/>
    </source>
</evidence>
<evidence type="ECO:0000256" key="1">
    <source>
        <dbReference type="ARBA" id="ARBA00004651"/>
    </source>
</evidence>
<keyword evidence="5 7" id="KW-1133">Transmembrane helix</keyword>
<feature type="transmembrane region" description="Helical" evidence="7">
    <location>
        <begin position="374"/>
        <end position="398"/>
    </location>
</feature>
<name>A0A372NSG3_9SPHI</name>
<organism evidence="10 11">
    <name type="scientific">Mucilaginibacter conchicola</name>
    <dbReference type="NCBI Taxonomy" id="2303333"/>
    <lineage>
        <taxon>Bacteria</taxon>
        <taxon>Pseudomonadati</taxon>
        <taxon>Bacteroidota</taxon>
        <taxon>Sphingobacteriia</taxon>
        <taxon>Sphingobacteriales</taxon>
        <taxon>Sphingobacteriaceae</taxon>
        <taxon>Mucilaginibacter</taxon>
    </lineage>
</organism>
<feature type="transmembrane region" description="Helical" evidence="7">
    <location>
        <begin position="21"/>
        <end position="46"/>
    </location>
</feature>
<evidence type="ECO:0000259" key="8">
    <source>
        <dbReference type="Pfam" id="PF02687"/>
    </source>
</evidence>
<comment type="subcellular location">
    <subcellularLocation>
        <location evidence="1">Cell membrane</location>
        <topology evidence="1">Multi-pass membrane protein</topology>
    </subcellularLocation>
</comment>
<dbReference type="InterPro" id="IPR003838">
    <property type="entry name" value="ABC3_permease_C"/>
</dbReference>
<keyword evidence="6 7" id="KW-0472">Membrane</keyword>
<dbReference type="InterPro" id="IPR025857">
    <property type="entry name" value="MacB_PCD"/>
</dbReference>
<dbReference type="AlphaFoldDB" id="A0A372NSG3"/>
<evidence type="ECO:0000256" key="3">
    <source>
        <dbReference type="ARBA" id="ARBA00022475"/>
    </source>
</evidence>
<dbReference type="PANTHER" id="PTHR30489:SF0">
    <property type="entry name" value="LIPOPROTEIN-RELEASING SYSTEM TRANSMEMBRANE PROTEIN LOLE"/>
    <property type="match status" value="1"/>
</dbReference>
<feature type="domain" description="ABC3 transporter permease C-terminal" evidence="8">
    <location>
        <begin position="277"/>
        <end position="399"/>
    </location>
</feature>
<evidence type="ECO:0000256" key="6">
    <source>
        <dbReference type="ARBA" id="ARBA00023136"/>
    </source>
</evidence>
<evidence type="ECO:0000256" key="7">
    <source>
        <dbReference type="SAM" id="Phobius"/>
    </source>
</evidence>
<evidence type="ECO:0000313" key="10">
    <source>
        <dbReference type="EMBL" id="RFZ92188.1"/>
    </source>
</evidence>
<gene>
    <name evidence="10" type="ORF">D0C36_12170</name>
</gene>
<feature type="transmembrane region" description="Helical" evidence="7">
    <location>
        <begin position="273"/>
        <end position="300"/>
    </location>
</feature>
<dbReference type="Pfam" id="PF02687">
    <property type="entry name" value="FtsX"/>
    <property type="match status" value="1"/>
</dbReference>
<evidence type="ECO:0000259" key="9">
    <source>
        <dbReference type="Pfam" id="PF12704"/>
    </source>
</evidence>
<dbReference type="EMBL" id="QWDC01000002">
    <property type="protein sequence ID" value="RFZ92188.1"/>
    <property type="molecule type" value="Genomic_DNA"/>
</dbReference>
<dbReference type="Pfam" id="PF12704">
    <property type="entry name" value="MacB_PCD"/>
    <property type="match status" value="1"/>
</dbReference>
<accession>A0A372NSG3</accession>
<dbReference type="OrthoDB" id="1522724at2"/>
<dbReference type="GO" id="GO:0098797">
    <property type="term" value="C:plasma membrane protein complex"/>
    <property type="evidence" value="ECO:0007669"/>
    <property type="project" value="TreeGrafter"/>
</dbReference>
<keyword evidence="3" id="KW-1003">Cell membrane</keyword>
<feature type="transmembrane region" description="Helical" evidence="7">
    <location>
        <begin position="321"/>
        <end position="354"/>
    </location>
</feature>
<dbReference type="PANTHER" id="PTHR30489">
    <property type="entry name" value="LIPOPROTEIN-RELEASING SYSTEM TRANSMEMBRANE PROTEIN LOLE"/>
    <property type="match status" value="1"/>
</dbReference>
<evidence type="ECO:0000256" key="4">
    <source>
        <dbReference type="ARBA" id="ARBA00022692"/>
    </source>
</evidence>
<keyword evidence="4 7" id="KW-0812">Transmembrane</keyword>
<dbReference type="Proteomes" id="UP000264217">
    <property type="component" value="Unassembled WGS sequence"/>
</dbReference>
<feature type="domain" description="MacB-like periplasmic core" evidence="9">
    <location>
        <begin position="25"/>
        <end position="245"/>
    </location>
</feature>